<dbReference type="RefSeq" id="WP_111946753.1">
    <property type="nucleotide sequence ID" value="NZ_JADQUG010000104.1"/>
</dbReference>
<dbReference type="SUPFAM" id="SSF51735">
    <property type="entry name" value="NAD(P)-binding Rossmann-fold domains"/>
    <property type="match status" value="1"/>
</dbReference>
<protein>
    <submittedName>
        <fullName evidence="1">SDR family NAD(P)-dependent oxidoreductase</fullName>
    </submittedName>
</protein>
<gene>
    <name evidence="1" type="ORF">I4J41_13275</name>
</gene>
<dbReference type="InterPro" id="IPR036291">
    <property type="entry name" value="NAD(P)-bd_dom_sf"/>
</dbReference>
<proteinExistence type="predicted"/>
<dbReference type="Gene3D" id="3.40.50.720">
    <property type="entry name" value="NAD(P)-binding Rossmann-like Domain"/>
    <property type="match status" value="1"/>
</dbReference>
<name>A0ABS0LFG6_9CORY</name>
<comment type="caution">
    <text evidence="1">The sequence shown here is derived from an EMBL/GenBank/DDBJ whole genome shotgun (WGS) entry which is preliminary data.</text>
</comment>
<dbReference type="Pfam" id="PF00106">
    <property type="entry name" value="adh_short"/>
    <property type="match status" value="1"/>
</dbReference>
<sequence length="38" mass="4143">MSKHILVTGATRGIGRSVVSRLLREGFDVSFTWFSGSS</sequence>
<dbReference type="InterPro" id="IPR002347">
    <property type="entry name" value="SDR_fam"/>
</dbReference>
<accession>A0ABS0LFG6</accession>
<dbReference type="EMBL" id="JADQUG010000104">
    <property type="protein sequence ID" value="MBG9355448.1"/>
    <property type="molecule type" value="Genomic_DNA"/>
</dbReference>
<evidence type="ECO:0000313" key="2">
    <source>
        <dbReference type="Proteomes" id="UP000615580"/>
    </source>
</evidence>
<organism evidence="1 2">
    <name type="scientific">Corynebacterium belfantii</name>
    <dbReference type="NCBI Taxonomy" id="2014537"/>
    <lineage>
        <taxon>Bacteria</taxon>
        <taxon>Bacillati</taxon>
        <taxon>Actinomycetota</taxon>
        <taxon>Actinomycetes</taxon>
        <taxon>Mycobacteriales</taxon>
        <taxon>Corynebacteriaceae</taxon>
        <taxon>Corynebacterium</taxon>
    </lineage>
</organism>
<keyword evidence="2" id="KW-1185">Reference proteome</keyword>
<reference evidence="1 2" key="1">
    <citation type="journal article" date="2020" name="J. Clin. Microbiol.">
        <title>Assessing the Genetic Diversity of Austrian Corynebacterium diphtheriae Clinical Isolates, 2011-2019.</title>
        <authorList>
            <person name="Schaeffer J."/>
            <person name="Huhulescu S."/>
            <person name="Stoeger A."/>
            <person name="Allerberger F."/>
            <person name="Ruppitsch W."/>
        </authorList>
    </citation>
    <scope>NUCLEOTIDE SEQUENCE [LARGE SCALE GENOMIC DNA]</scope>
    <source>
        <strain evidence="1 2">04-17</strain>
    </source>
</reference>
<dbReference type="Proteomes" id="UP000615580">
    <property type="component" value="Unassembled WGS sequence"/>
</dbReference>
<evidence type="ECO:0000313" key="1">
    <source>
        <dbReference type="EMBL" id="MBG9355448.1"/>
    </source>
</evidence>